<evidence type="ECO:0000256" key="8">
    <source>
        <dbReference type="ARBA" id="ARBA00022816"/>
    </source>
</evidence>
<keyword evidence="13" id="KW-0906">Nuclear pore complex</keyword>
<evidence type="ECO:0000256" key="1">
    <source>
        <dbReference type="ARBA" id="ARBA00001947"/>
    </source>
</evidence>
<dbReference type="GO" id="GO:0005096">
    <property type="term" value="F:GTPase activator activity"/>
    <property type="evidence" value="ECO:0007669"/>
    <property type="project" value="TreeGrafter"/>
</dbReference>
<evidence type="ECO:0000256" key="10">
    <source>
        <dbReference type="ARBA" id="ARBA00022927"/>
    </source>
</evidence>
<reference evidence="25" key="1">
    <citation type="submission" date="2022-06" db="EMBL/GenBank/DDBJ databases">
        <authorList>
            <person name="Berger JAMES D."/>
            <person name="Berger JAMES D."/>
        </authorList>
    </citation>
    <scope>NUCLEOTIDE SEQUENCE [LARGE SCALE GENOMIC DNA]</scope>
</reference>
<reference evidence="26" key="2">
    <citation type="submission" date="2023-11" db="UniProtKB">
        <authorList>
            <consortium name="WormBaseParasite"/>
        </authorList>
    </citation>
    <scope>IDENTIFICATION</scope>
</reference>
<keyword evidence="5" id="KW-0479">Metal-binding</keyword>
<accession>A0AA85KAC1</accession>
<comment type="subcellular location">
    <subcellularLocation>
        <location evidence="2">Nucleus membrane</location>
    </subcellularLocation>
    <subcellularLocation>
        <location evidence="3">Nucleus</location>
        <location evidence="3">Nuclear pore complex</location>
    </subcellularLocation>
</comment>
<keyword evidence="10" id="KW-0653">Protein transport</keyword>
<dbReference type="GO" id="GO:0003677">
    <property type="term" value="F:DNA binding"/>
    <property type="evidence" value="ECO:0007669"/>
    <property type="project" value="UniProtKB-KW"/>
</dbReference>
<feature type="domain" description="RanBD1" evidence="23">
    <location>
        <begin position="974"/>
        <end position="1126"/>
    </location>
</feature>
<evidence type="ECO:0000259" key="24">
    <source>
        <dbReference type="PROSITE" id="PS50199"/>
    </source>
</evidence>
<feature type="region of interest" description="Disordered" evidence="22">
    <location>
        <begin position="476"/>
        <end position="495"/>
    </location>
</feature>
<evidence type="ECO:0000256" key="15">
    <source>
        <dbReference type="ARBA" id="ARBA00023242"/>
    </source>
</evidence>
<sequence length="1167" mass="127611">MNPPLLFRVAQALTHIVPRCSPKKMENIEIWPLHYWEAALKNHILGPSNEPRTSVLQSLSGSFCSGYTNSGVSNCLSPLRNRIITQPSSQSLPVHISYLYYHQVTMLESRSKTADNLDTIDESLLRSLIRLCEYDSSICNEATRSCGNRLLNSLILKSKSHGINNLKADFAKASSIFDNNQDFSGLESQSSKPGSFVKTSGSNISVPIDLSNSITQESQTVFSPSVKTNTDDTVSRLNVVNDKRSSNIFEQPSNTENTPMTSSPRPSQPPSSINTPICSPSKPPPSSTHHNVPTLTCSLVKFYDTLQSTAGVQISHTGAGDQSATSACRQDTCLSNLISVWQTLVSGLSCQLAETKLELTRSRELNEQLSKQLSETSKQLSDAVNKFIEFQNTSQIATAKSANIIPVPSASNALLETPAQELSKAISELRHWLPEGMAAAACAAVNARLSPPTRTQSFGQHQSPCRSETPIQSNNRVTVHEQHHHQQQQQQQQKISTVISSPKSHYEDVEEFPEAYEPAVNFKPVLETLPDLVDSKTGEENDERLFCERARLYRWDKESESWKTRGVGEIRILKNTNTGKCRLVMRRDQVKKLCANHYITSSTKLSPSTKDPRMTIWAAKDYSESLEGIDELFMIQFKSSEILGEFSRIFSECTAKTNQNYVPANTASEAEDKSSKHNVTPVKFQPSSTTGIQSTPIVAKPSTIESKSNAQVPKQVDSMLSKFAPKSGSWECPTCLLYHDASVIVCSACKTPKPGSSSESTATTTTTSTTTTATSKATLSTPLFGGFLKSTGGFVFGQTKPLESSVSSATTTTATLAITTTTTTTGSATPKPVFSFVATSPKQNTNLFPTTTSQTPGSLSFIFGNSLPTTTTTSSSSSFVNVFPSTLPTTVSSSSDKKPIFPPIASTTSVGSGQSGFTFSFGNALSKLNASTPTTTSTTTKLSTSFSTPAQGDSHVDNDDDDDKVELVDDSKLTFKPVLEVMPKKIEVFTGEENDEVIFCRRAKLYRWDNNAWHERGVGDLKLLRSTITGIIRCVMRREHVLKVCCNHVVGVGMQLKPMNTGGGRAWSWWAIDYAEQSEEGGQTTETESTDLNGGRRETFAARFKLTEHSEEFRSLFEEAVQAAEDRLDTSQSGETKPSKKYTTDLDQQSEDTDSDVVVVERPLKVS</sequence>
<dbReference type="PANTHER" id="PTHR23138">
    <property type="entry name" value="RAN BINDING PROTEIN"/>
    <property type="match status" value="1"/>
</dbReference>
<organism evidence="25 26">
    <name type="scientific">Trichobilharzia regenti</name>
    <name type="common">Nasal bird schistosome</name>
    <dbReference type="NCBI Taxonomy" id="157069"/>
    <lineage>
        <taxon>Eukaryota</taxon>
        <taxon>Metazoa</taxon>
        <taxon>Spiralia</taxon>
        <taxon>Lophotrochozoa</taxon>
        <taxon>Platyhelminthes</taxon>
        <taxon>Trematoda</taxon>
        <taxon>Digenea</taxon>
        <taxon>Strigeidida</taxon>
        <taxon>Schistosomatoidea</taxon>
        <taxon>Schistosomatidae</taxon>
        <taxon>Trichobilharzia</taxon>
    </lineage>
</organism>
<evidence type="ECO:0000256" key="7">
    <source>
        <dbReference type="ARBA" id="ARBA00022771"/>
    </source>
</evidence>
<evidence type="ECO:0000313" key="26">
    <source>
        <dbReference type="WBParaSite" id="TREG1_72210.1"/>
    </source>
</evidence>
<dbReference type="Gene3D" id="2.30.29.30">
    <property type="entry name" value="Pleckstrin-homology domain (PH domain)/Phosphotyrosine-binding domain (PTB)"/>
    <property type="match status" value="2"/>
</dbReference>
<evidence type="ECO:0000256" key="6">
    <source>
        <dbReference type="ARBA" id="ARBA00022737"/>
    </source>
</evidence>
<keyword evidence="12" id="KW-0238">DNA-binding</keyword>
<keyword evidence="14" id="KW-0472">Membrane</keyword>
<dbReference type="InterPro" id="IPR001876">
    <property type="entry name" value="Znf_RanBP2"/>
</dbReference>
<comment type="similarity">
    <text evidence="16">Belongs to the NUP153 family.</text>
</comment>
<feature type="domain" description="RanBP2-type" evidence="24">
    <location>
        <begin position="726"/>
        <end position="755"/>
    </location>
</feature>
<dbReference type="CDD" id="cd00835">
    <property type="entry name" value="RanBD_family"/>
    <property type="match status" value="2"/>
</dbReference>
<dbReference type="PANTHER" id="PTHR23138:SF87">
    <property type="entry name" value="E3 SUMO-PROTEIN LIGASE RANBP2"/>
    <property type="match status" value="1"/>
</dbReference>
<feature type="coiled-coil region" evidence="21">
    <location>
        <begin position="352"/>
        <end position="386"/>
    </location>
</feature>
<dbReference type="Proteomes" id="UP000050795">
    <property type="component" value="Unassembled WGS sequence"/>
</dbReference>
<keyword evidence="21" id="KW-0175">Coiled coil</keyword>
<protein>
    <recommendedName>
        <fullName evidence="17">Nuclear pore complex protein Nup153</fullName>
    </recommendedName>
    <alternativeName>
        <fullName evidence="19">153 kDa nucleoporin</fullName>
    </alternativeName>
    <alternativeName>
        <fullName evidence="18">Nucleoporin Nup153</fullName>
    </alternativeName>
</protein>
<dbReference type="InterPro" id="IPR011993">
    <property type="entry name" value="PH-like_dom_sf"/>
</dbReference>
<dbReference type="GO" id="GO:0005643">
    <property type="term" value="C:nuclear pore"/>
    <property type="evidence" value="ECO:0007669"/>
    <property type="project" value="UniProtKB-SubCell"/>
</dbReference>
<feature type="compositionally biased region" description="Polar residues" evidence="22">
    <location>
        <begin position="685"/>
        <end position="694"/>
    </location>
</feature>
<evidence type="ECO:0000256" key="21">
    <source>
        <dbReference type="SAM" id="Coils"/>
    </source>
</evidence>
<dbReference type="GO" id="GO:0051028">
    <property type="term" value="P:mRNA transport"/>
    <property type="evidence" value="ECO:0007669"/>
    <property type="project" value="UniProtKB-KW"/>
</dbReference>
<feature type="domain" description="RanBD1" evidence="23">
    <location>
        <begin position="521"/>
        <end position="659"/>
    </location>
</feature>
<evidence type="ECO:0000256" key="16">
    <source>
        <dbReference type="ARBA" id="ARBA00060842"/>
    </source>
</evidence>
<evidence type="ECO:0000256" key="3">
    <source>
        <dbReference type="ARBA" id="ARBA00004567"/>
    </source>
</evidence>
<comment type="cofactor">
    <cofactor evidence="1">
        <name>Zn(2+)</name>
        <dbReference type="ChEBI" id="CHEBI:29105"/>
    </cofactor>
</comment>
<feature type="compositionally biased region" description="Low complexity" evidence="22">
    <location>
        <begin position="756"/>
        <end position="772"/>
    </location>
</feature>
<dbReference type="SMART" id="SM00160">
    <property type="entry name" value="RanBD"/>
    <property type="match status" value="2"/>
</dbReference>
<dbReference type="InterPro" id="IPR000156">
    <property type="entry name" value="Ran_bind_dom"/>
</dbReference>
<evidence type="ECO:0000256" key="12">
    <source>
        <dbReference type="ARBA" id="ARBA00023125"/>
    </source>
</evidence>
<evidence type="ECO:0000256" key="13">
    <source>
        <dbReference type="ARBA" id="ARBA00023132"/>
    </source>
</evidence>
<evidence type="ECO:0000313" key="25">
    <source>
        <dbReference type="Proteomes" id="UP000050795"/>
    </source>
</evidence>
<keyword evidence="8" id="KW-0509">mRNA transport</keyword>
<feature type="region of interest" description="Disordered" evidence="22">
    <location>
        <begin position="932"/>
        <end position="961"/>
    </location>
</feature>
<dbReference type="Pfam" id="PF00638">
    <property type="entry name" value="Ran_BP1"/>
    <property type="match status" value="2"/>
</dbReference>
<dbReference type="AlphaFoldDB" id="A0AA85KAC1"/>
<evidence type="ECO:0000256" key="5">
    <source>
        <dbReference type="ARBA" id="ARBA00022723"/>
    </source>
</evidence>
<evidence type="ECO:0000256" key="9">
    <source>
        <dbReference type="ARBA" id="ARBA00022833"/>
    </source>
</evidence>
<feature type="region of interest" description="Disordered" evidence="22">
    <location>
        <begin position="221"/>
        <end position="290"/>
    </location>
</feature>
<evidence type="ECO:0000256" key="22">
    <source>
        <dbReference type="SAM" id="MobiDB-lite"/>
    </source>
</evidence>
<evidence type="ECO:0000256" key="19">
    <source>
        <dbReference type="ARBA" id="ARBA00079437"/>
    </source>
</evidence>
<keyword evidence="11" id="KW-0811">Translocation</keyword>
<feature type="region of interest" description="Disordered" evidence="22">
    <location>
        <begin position="451"/>
        <end position="470"/>
    </location>
</feature>
<evidence type="ECO:0000256" key="2">
    <source>
        <dbReference type="ARBA" id="ARBA00004126"/>
    </source>
</evidence>
<feature type="compositionally biased region" description="Low complexity" evidence="22">
    <location>
        <begin position="932"/>
        <end position="948"/>
    </location>
</feature>
<dbReference type="InterPro" id="IPR036443">
    <property type="entry name" value="Znf_RanBP2_sf"/>
</dbReference>
<evidence type="ECO:0000256" key="11">
    <source>
        <dbReference type="ARBA" id="ARBA00023010"/>
    </source>
</evidence>
<keyword evidence="7 20" id="KW-0863">Zinc-finger</keyword>
<feature type="region of interest" description="Disordered" evidence="22">
    <location>
        <begin position="1124"/>
        <end position="1167"/>
    </location>
</feature>
<dbReference type="GO" id="GO:0031965">
    <property type="term" value="C:nuclear membrane"/>
    <property type="evidence" value="ECO:0007669"/>
    <property type="project" value="UniProtKB-SubCell"/>
</dbReference>
<dbReference type="GO" id="GO:0008270">
    <property type="term" value="F:zinc ion binding"/>
    <property type="evidence" value="ECO:0007669"/>
    <property type="project" value="UniProtKB-KW"/>
</dbReference>
<name>A0AA85KAC1_TRIRE</name>
<evidence type="ECO:0000256" key="4">
    <source>
        <dbReference type="ARBA" id="ARBA00022448"/>
    </source>
</evidence>
<evidence type="ECO:0000259" key="23">
    <source>
        <dbReference type="PROSITE" id="PS50196"/>
    </source>
</evidence>
<keyword evidence="6" id="KW-0677">Repeat</keyword>
<dbReference type="GO" id="GO:0015031">
    <property type="term" value="P:protein transport"/>
    <property type="evidence" value="ECO:0007669"/>
    <property type="project" value="UniProtKB-KW"/>
</dbReference>
<evidence type="ECO:0000256" key="18">
    <source>
        <dbReference type="ARBA" id="ARBA00078197"/>
    </source>
</evidence>
<dbReference type="WBParaSite" id="TREG1_72210.1">
    <property type="protein sequence ID" value="TREG1_72210.1"/>
    <property type="gene ID" value="TREG1_72210"/>
</dbReference>
<keyword evidence="4" id="KW-0813">Transport</keyword>
<keyword evidence="15" id="KW-0539">Nucleus</keyword>
<dbReference type="SUPFAM" id="SSF50729">
    <property type="entry name" value="PH domain-like"/>
    <property type="match status" value="2"/>
</dbReference>
<dbReference type="GO" id="GO:0005737">
    <property type="term" value="C:cytoplasm"/>
    <property type="evidence" value="ECO:0007669"/>
    <property type="project" value="TreeGrafter"/>
</dbReference>
<keyword evidence="9" id="KW-0862">Zinc</keyword>
<dbReference type="Gene3D" id="4.10.1060.10">
    <property type="entry name" value="Zinc finger, RanBP2-type"/>
    <property type="match status" value="1"/>
</dbReference>
<dbReference type="SUPFAM" id="SSF90209">
    <property type="entry name" value="Ran binding protein zinc finger-like"/>
    <property type="match status" value="1"/>
</dbReference>
<feature type="region of interest" description="Disordered" evidence="22">
    <location>
        <begin position="751"/>
        <end position="772"/>
    </location>
</feature>
<dbReference type="PROSITE" id="PS50199">
    <property type="entry name" value="ZF_RANBP2_2"/>
    <property type="match status" value="1"/>
</dbReference>
<feature type="region of interest" description="Disordered" evidence="22">
    <location>
        <begin position="667"/>
        <end position="694"/>
    </location>
</feature>
<dbReference type="Pfam" id="PF00641">
    <property type="entry name" value="Zn_ribbon_RanBP"/>
    <property type="match status" value="1"/>
</dbReference>
<evidence type="ECO:0000256" key="20">
    <source>
        <dbReference type="PROSITE-ProRule" id="PRU00322"/>
    </source>
</evidence>
<dbReference type="InterPro" id="IPR045255">
    <property type="entry name" value="RanBP1-like"/>
</dbReference>
<feature type="compositionally biased region" description="Polar residues" evidence="22">
    <location>
        <begin position="246"/>
        <end position="258"/>
    </location>
</feature>
<evidence type="ECO:0000256" key="14">
    <source>
        <dbReference type="ARBA" id="ARBA00023136"/>
    </source>
</evidence>
<proteinExistence type="inferred from homology"/>
<evidence type="ECO:0000256" key="17">
    <source>
        <dbReference type="ARBA" id="ARBA00068609"/>
    </source>
</evidence>
<dbReference type="FunFam" id="4.10.1060.10:FF:000001">
    <property type="entry name" value="Nuclear pore complex protein Nup153"/>
    <property type="match status" value="1"/>
</dbReference>
<keyword evidence="25" id="KW-1185">Reference proteome</keyword>
<feature type="compositionally biased region" description="Polar residues" evidence="22">
    <location>
        <begin position="452"/>
        <end position="470"/>
    </location>
</feature>
<dbReference type="PROSITE" id="PS50196">
    <property type="entry name" value="RANBD1"/>
    <property type="match status" value="2"/>
</dbReference>